<feature type="domain" description="Nitroreductase" evidence="2">
    <location>
        <begin position="57"/>
        <end position="138"/>
    </location>
</feature>
<reference evidence="3 4" key="1">
    <citation type="submission" date="2019-04" db="EMBL/GenBank/DDBJ databases">
        <title>Isachenkonia alkalipeptolytica gen. nov. sp. nov. a new anaerobic, alkiliphilic organothrophic bacterium capable to reduce synthesized ferrihydrite isolated from a soda lake.</title>
        <authorList>
            <person name="Toshchakov S.V."/>
            <person name="Zavarzina D.G."/>
            <person name="Zhilina T.N."/>
            <person name="Kostrikina N.A."/>
            <person name="Kublanov I.V."/>
        </authorList>
    </citation>
    <scope>NUCLEOTIDE SEQUENCE [LARGE SCALE GENOMIC DNA]</scope>
    <source>
        <strain evidence="3 4">Z-1701</strain>
    </source>
</reference>
<sequence>MSYRSFKNDPIERKKIEEIVKAGSLAPSCFNNQPWRYVVVDTKEDLEKLYPAIAEGNYWMKLAPVIIAIVSHKDFDCVIKSRTYHQFDTGMATGFMLLKAQELGIHTHLVAGYSPSKTRKILGIPEDMEVVSLMALGYLSEDLPQELSDQHKSIDEEKLRGKRAKRHPLEKILHYNGYDGKKDEEERQKMEKSEDEK</sequence>
<name>A0AA44BDU7_9CLOT</name>
<evidence type="ECO:0000259" key="2">
    <source>
        <dbReference type="Pfam" id="PF00881"/>
    </source>
</evidence>
<gene>
    <name evidence="3" type="ORF">ISALK_02860</name>
</gene>
<feature type="compositionally biased region" description="Basic and acidic residues" evidence="1">
    <location>
        <begin position="150"/>
        <end position="159"/>
    </location>
</feature>
<dbReference type="InterPro" id="IPR050627">
    <property type="entry name" value="Nitroreductase/BluB"/>
</dbReference>
<dbReference type="PANTHER" id="PTHR23026:SF100">
    <property type="entry name" value="NITROREDUCTASE"/>
    <property type="match status" value="1"/>
</dbReference>
<protein>
    <submittedName>
        <fullName evidence="3">Nitroreductase</fullName>
    </submittedName>
</protein>
<organism evidence="3 4">
    <name type="scientific">Isachenkonia alkalipeptolytica</name>
    <dbReference type="NCBI Taxonomy" id="2565777"/>
    <lineage>
        <taxon>Bacteria</taxon>
        <taxon>Bacillati</taxon>
        <taxon>Bacillota</taxon>
        <taxon>Clostridia</taxon>
        <taxon>Eubacteriales</taxon>
        <taxon>Clostridiaceae</taxon>
        <taxon>Isachenkonia</taxon>
    </lineage>
</organism>
<dbReference type="InterPro" id="IPR029479">
    <property type="entry name" value="Nitroreductase"/>
</dbReference>
<dbReference type="SUPFAM" id="SSF55469">
    <property type="entry name" value="FMN-dependent nitroreductase-like"/>
    <property type="match status" value="1"/>
</dbReference>
<feature type="domain" description="Nitroreductase" evidence="2">
    <location>
        <begin position="2"/>
        <end position="56"/>
    </location>
</feature>
<dbReference type="InterPro" id="IPR000415">
    <property type="entry name" value="Nitroreductase-like"/>
</dbReference>
<accession>A0AA44BDU7</accession>
<comment type="caution">
    <text evidence="3">The sequence shown here is derived from an EMBL/GenBank/DDBJ whole genome shotgun (WGS) entry which is preliminary data.</text>
</comment>
<dbReference type="PANTHER" id="PTHR23026">
    <property type="entry name" value="NADPH NITROREDUCTASE"/>
    <property type="match status" value="1"/>
</dbReference>
<dbReference type="AlphaFoldDB" id="A0AA44BDU7"/>
<dbReference type="Gene3D" id="3.40.109.10">
    <property type="entry name" value="NADH Oxidase"/>
    <property type="match status" value="1"/>
</dbReference>
<dbReference type="Pfam" id="PF00881">
    <property type="entry name" value="Nitroreductase"/>
    <property type="match status" value="2"/>
</dbReference>
<dbReference type="EMBL" id="SUMG01000002">
    <property type="protein sequence ID" value="NBG87435.1"/>
    <property type="molecule type" value="Genomic_DNA"/>
</dbReference>
<evidence type="ECO:0000313" key="4">
    <source>
        <dbReference type="Proteomes" id="UP000449710"/>
    </source>
</evidence>
<proteinExistence type="predicted"/>
<evidence type="ECO:0000256" key="1">
    <source>
        <dbReference type="SAM" id="MobiDB-lite"/>
    </source>
</evidence>
<dbReference type="Proteomes" id="UP000449710">
    <property type="component" value="Unassembled WGS sequence"/>
</dbReference>
<dbReference type="GO" id="GO:0016491">
    <property type="term" value="F:oxidoreductase activity"/>
    <property type="evidence" value="ECO:0007669"/>
    <property type="project" value="InterPro"/>
</dbReference>
<evidence type="ECO:0000313" key="3">
    <source>
        <dbReference type="EMBL" id="NBG87435.1"/>
    </source>
</evidence>
<feature type="region of interest" description="Disordered" evidence="1">
    <location>
        <begin position="150"/>
        <end position="197"/>
    </location>
</feature>
<keyword evidence="4" id="KW-1185">Reference proteome</keyword>
<feature type="compositionally biased region" description="Basic and acidic residues" evidence="1">
    <location>
        <begin position="167"/>
        <end position="197"/>
    </location>
</feature>
<dbReference type="CDD" id="cd02138">
    <property type="entry name" value="TdsD-like"/>
    <property type="match status" value="1"/>
</dbReference>